<protein>
    <recommendedName>
        <fullName evidence="3">Catechol O-methyltransferase</fullName>
    </recommendedName>
</protein>
<keyword evidence="1" id="KW-0732">Signal</keyword>
<evidence type="ECO:0000256" key="1">
    <source>
        <dbReference type="SAM" id="SignalP"/>
    </source>
</evidence>
<dbReference type="SUPFAM" id="SSF53335">
    <property type="entry name" value="S-adenosyl-L-methionine-dependent methyltransferases"/>
    <property type="match status" value="1"/>
</dbReference>
<dbReference type="Gene3D" id="3.40.50.150">
    <property type="entry name" value="Vaccinia Virus protein VP39"/>
    <property type="match status" value="1"/>
</dbReference>
<reference evidence="2" key="1">
    <citation type="submission" date="2021-01" db="EMBL/GenBank/DDBJ databases">
        <authorList>
            <person name="Corre E."/>
            <person name="Pelletier E."/>
            <person name="Niang G."/>
            <person name="Scheremetjew M."/>
            <person name="Finn R."/>
            <person name="Kale V."/>
            <person name="Holt S."/>
            <person name="Cochrane G."/>
            <person name="Meng A."/>
            <person name="Brown T."/>
            <person name="Cohen L."/>
        </authorList>
    </citation>
    <scope>NUCLEOTIDE SEQUENCE</scope>
    <source>
        <strain evidence="2">CCMP3105</strain>
    </source>
</reference>
<feature type="signal peptide" evidence="1">
    <location>
        <begin position="1"/>
        <end position="24"/>
    </location>
</feature>
<dbReference type="AlphaFoldDB" id="A0A7S4VSF4"/>
<sequence length="385" mass="41449">MPLEPARGAARLALHAACWWLAAADAGWGCGGSGTVAAEEWAAALHFLNGSGGPSAGDFDAWSQVWAPLAQAAASDLQGSLEACAEGTVAALAHALPALDAARGDALSLELVKHLHHYLSGGGAAPAPTPTSAVWPWGWQRHWLAAVASLLRFVYAKWVNVPQDTPRSDGGGPGPVAVAVAPEVLTRHHSLLFRTHLDEFVRSGVYDLDIAENSVLFSEAFAFAAFCRLHGVGAVLESGVYRGFSTEVWSLFAEEVVAVDLFPGAEVLEAARQRLRRRANVRLVRGDGKAQLPRLLEARSGARVAVFIDGPKGELAIRLALKLREYPQVAFVAMHDMAPYRGALREHGAYFFTDEPWFQREYGHLDEPFKRRTDLQAGGTMAFIS</sequence>
<evidence type="ECO:0000313" key="2">
    <source>
        <dbReference type="EMBL" id="CAE4615982.1"/>
    </source>
</evidence>
<feature type="chain" id="PRO_5031399176" description="Catechol O-methyltransferase" evidence="1">
    <location>
        <begin position="25"/>
        <end position="385"/>
    </location>
</feature>
<gene>
    <name evidence="2" type="ORF">AMON00008_LOCUS36162</name>
</gene>
<evidence type="ECO:0008006" key="3">
    <source>
        <dbReference type="Google" id="ProtNLM"/>
    </source>
</evidence>
<dbReference type="InterPro" id="IPR029063">
    <property type="entry name" value="SAM-dependent_MTases_sf"/>
</dbReference>
<proteinExistence type="predicted"/>
<organism evidence="2">
    <name type="scientific">Alexandrium monilatum</name>
    <dbReference type="NCBI Taxonomy" id="311494"/>
    <lineage>
        <taxon>Eukaryota</taxon>
        <taxon>Sar</taxon>
        <taxon>Alveolata</taxon>
        <taxon>Dinophyceae</taxon>
        <taxon>Gonyaulacales</taxon>
        <taxon>Pyrocystaceae</taxon>
        <taxon>Alexandrium</taxon>
    </lineage>
</organism>
<accession>A0A7S4VSF4</accession>
<dbReference type="EMBL" id="HBNR01051651">
    <property type="protein sequence ID" value="CAE4615982.1"/>
    <property type="molecule type" value="Transcribed_RNA"/>
</dbReference>
<name>A0A7S4VSF4_9DINO</name>